<dbReference type="KEGG" id="otr:OTERR_09280"/>
<keyword evidence="3" id="KW-1185">Reference proteome</keyword>
<evidence type="ECO:0000259" key="1">
    <source>
        <dbReference type="Pfam" id="PF05523"/>
    </source>
</evidence>
<dbReference type="AlphaFoldDB" id="A0A5C1E6Y3"/>
<dbReference type="Gene3D" id="2.60.120.10">
    <property type="entry name" value="Jelly Rolls"/>
    <property type="match status" value="1"/>
</dbReference>
<dbReference type="RefSeq" id="WP_149425005.1">
    <property type="nucleotide sequence ID" value="NZ_CP022579.1"/>
</dbReference>
<sequence>MGIEQCEIIEFPIIHDPRGNLTFVEGGHHIPFDIKRVYYLYDVPGGAQRGGHAHRNLHQVVIAMSGSFDIVLDDGTHKRRHHLNRSYYGLYIAPMMWREIDNFSSGSVCMVLASDIYDEADYFRNYNDFSAAALQLAKGLR</sequence>
<name>A0A5C1E6Y3_9RHOO</name>
<feature type="domain" description="Sugar 3,4-ketoisomerase QdtA cupin" evidence="1">
    <location>
        <begin position="5"/>
        <end position="131"/>
    </location>
</feature>
<gene>
    <name evidence="2" type="ORF">OTERR_09280</name>
</gene>
<dbReference type="InterPro" id="IPR011051">
    <property type="entry name" value="RmlC_Cupin_sf"/>
</dbReference>
<dbReference type="InterPro" id="IPR014710">
    <property type="entry name" value="RmlC-like_jellyroll"/>
</dbReference>
<organism evidence="2 3">
    <name type="scientific">Oryzomicrobium terrae</name>
    <dbReference type="NCBI Taxonomy" id="1735038"/>
    <lineage>
        <taxon>Bacteria</taxon>
        <taxon>Pseudomonadati</taxon>
        <taxon>Pseudomonadota</taxon>
        <taxon>Betaproteobacteria</taxon>
        <taxon>Rhodocyclales</taxon>
        <taxon>Rhodocyclaceae</taxon>
        <taxon>Oryzomicrobium</taxon>
    </lineage>
</organism>
<dbReference type="Proteomes" id="UP000323671">
    <property type="component" value="Chromosome"/>
</dbReference>
<evidence type="ECO:0000313" key="3">
    <source>
        <dbReference type="Proteomes" id="UP000323671"/>
    </source>
</evidence>
<accession>A0A5C1E6Y3</accession>
<protein>
    <recommendedName>
        <fullName evidence="1">Sugar 3,4-ketoisomerase QdtA cupin domain-containing protein</fullName>
    </recommendedName>
</protein>
<evidence type="ECO:0000313" key="2">
    <source>
        <dbReference type="EMBL" id="QEL64404.1"/>
    </source>
</evidence>
<dbReference type="SUPFAM" id="SSF51182">
    <property type="entry name" value="RmlC-like cupins"/>
    <property type="match status" value="1"/>
</dbReference>
<dbReference type="EMBL" id="CP022579">
    <property type="protein sequence ID" value="QEL64404.1"/>
    <property type="molecule type" value="Genomic_DNA"/>
</dbReference>
<proteinExistence type="predicted"/>
<reference evidence="2 3" key="1">
    <citation type="submission" date="2017-07" db="EMBL/GenBank/DDBJ databases">
        <title>Complete genome sequence of Oryzomicrobium terrae TPP412.</title>
        <authorList>
            <person name="Chiu L.-W."/>
            <person name="Lo K.-J."/>
            <person name="Tsai Y.-M."/>
            <person name="Lin S.-S."/>
            <person name="Kuo C.-H."/>
            <person name="Liu C.-T."/>
        </authorList>
    </citation>
    <scope>NUCLEOTIDE SEQUENCE [LARGE SCALE GENOMIC DNA]</scope>
    <source>
        <strain evidence="2 3">TPP412</strain>
    </source>
</reference>
<dbReference type="Pfam" id="PF05523">
    <property type="entry name" value="FdtA"/>
    <property type="match status" value="1"/>
</dbReference>
<dbReference type="InterPro" id="IPR008894">
    <property type="entry name" value="QdtA_cupin_dom"/>
</dbReference>
<dbReference type="CDD" id="cd20292">
    <property type="entry name" value="cupin_QdtA-like"/>
    <property type="match status" value="1"/>
</dbReference>